<organism evidence="10 11">
    <name type="scientific">Saccharicrinis carchari</name>
    <dbReference type="NCBI Taxonomy" id="1168039"/>
    <lineage>
        <taxon>Bacteria</taxon>
        <taxon>Pseudomonadati</taxon>
        <taxon>Bacteroidota</taxon>
        <taxon>Bacteroidia</taxon>
        <taxon>Marinilabiliales</taxon>
        <taxon>Marinilabiliaceae</taxon>
        <taxon>Saccharicrinis</taxon>
    </lineage>
</organism>
<evidence type="ECO:0000256" key="1">
    <source>
        <dbReference type="ARBA" id="ARBA00004651"/>
    </source>
</evidence>
<comment type="subcellular location">
    <subcellularLocation>
        <location evidence="1">Cell membrane</location>
        <topology evidence="1">Multi-pass membrane protein</topology>
    </subcellularLocation>
</comment>
<dbReference type="EMBL" id="FXTB01000001">
    <property type="protein sequence ID" value="SMO41520.1"/>
    <property type="molecule type" value="Genomic_DNA"/>
</dbReference>
<feature type="transmembrane region" description="Helical" evidence="8">
    <location>
        <begin position="301"/>
        <end position="317"/>
    </location>
</feature>
<feature type="domain" description="Glycosyltransferase RgtA/B/C/D-like" evidence="9">
    <location>
        <begin position="62"/>
        <end position="218"/>
    </location>
</feature>
<dbReference type="RefSeq" id="WP_142531990.1">
    <property type="nucleotide sequence ID" value="NZ_FXTB01000001.1"/>
</dbReference>
<keyword evidence="4 10" id="KW-0808">Transferase</keyword>
<feature type="transmembrane region" description="Helical" evidence="8">
    <location>
        <begin position="200"/>
        <end position="220"/>
    </location>
</feature>
<feature type="transmembrane region" description="Helical" evidence="8">
    <location>
        <begin position="385"/>
        <end position="402"/>
    </location>
</feature>
<dbReference type="PANTHER" id="PTHR33908:SF3">
    <property type="entry name" value="UNDECAPRENYL PHOSPHATE-ALPHA-4-AMINO-4-DEOXY-L-ARABINOSE ARABINOSYL TRANSFERASE"/>
    <property type="match status" value="1"/>
</dbReference>
<evidence type="ECO:0000256" key="4">
    <source>
        <dbReference type="ARBA" id="ARBA00022679"/>
    </source>
</evidence>
<evidence type="ECO:0000256" key="2">
    <source>
        <dbReference type="ARBA" id="ARBA00022475"/>
    </source>
</evidence>
<dbReference type="GO" id="GO:0005886">
    <property type="term" value="C:plasma membrane"/>
    <property type="evidence" value="ECO:0007669"/>
    <property type="project" value="UniProtKB-SubCell"/>
</dbReference>
<evidence type="ECO:0000256" key="3">
    <source>
        <dbReference type="ARBA" id="ARBA00022676"/>
    </source>
</evidence>
<evidence type="ECO:0000259" key="9">
    <source>
        <dbReference type="Pfam" id="PF13231"/>
    </source>
</evidence>
<accession>A0A521B478</accession>
<dbReference type="AlphaFoldDB" id="A0A521B478"/>
<dbReference type="Proteomes" id="UP000319040">
    <property type="component" value="Unassembled WGS sequence"/>
</dbReference>
<dbReference type="GO" id="GO:0016763">
    <property type="term" value="F:pentosyltransferase activity"/>
    <property type="evidence" value="ECO:0007669"/>
    <property type="project" value="TreeGrafter"/>
</dbReference>
<dbReference type="InterPro" id="IPR038731">
    <property type="entry name" value="RgtA/B/C-like"/>
</dbReference>
<feature type="transmembrane region" description="Helical" evidence="8">
    <location>
        <begin position="9"/>
        <end position="26"/>
    </location>
</feature>
<evidence type="ECO:0000256" key="5">
    <source>
        <dbReference type="ARBA" id="ARBA00022692"/>
    </source>
</evidence>
<dbReference type="PANTHER" id="PTHR33908">
    <property type="entry name" value="MANNOSYLTRANSFERASE YKCB-RELATED"/>
    <property type="match status" value="1"/>
</dbReference>
<dbReference type="OrthoDB" id="8353433at2"/>
<sequence length="551" mass="62994">MINMSNKSIGIGLFVAALVVYVIGLFPEVGIDAGKYAAVSRYMFESGDWLTPHIRGNAYLHKPHLMFWLSSLSFHVFGMSLFAHKLPTLLFSIASVYALYKMAKLYYGSQVGQLTALIYATSQMMFLYHNDLHMDALLTANVVIGVSFLAYFLHNKRAVNFILGFLFIGLAMITKGPIGLAVAVFAVGGHLLLKKDWRNIFNPVWLLAFPILALVLFPTLKANYNNFGWEGIEFFFWTNNVGRIQGAYNTGGGVDGDISFYLHTMIYIYLPWSLFALIAIGKHIKGLFVNKNTQRFVRPEYMSYSVIIVFTFILSVAKQKAPHYFYPVVPFLSIVTARFIYQQIMEKQNAKIAKWLLGARNLMLLFAWAAIVLVICFVFKTSKIIIWLPVILGLAATIYFVLPKGQMYRKLIVPLAISAIVLNFVLNAHFMPSAFQYHGGIRASDAYSQLAGDDEDLYTYKFRQFETYFYPSKISYWLKEKGDFEEVMTSRHNYWVVTDEVGYADIQQMVPNRISYEEVFPHRLISRMSGDFLNPTTRHKSLKKIYLLKIE</sequence>
<dbReference type="GO" id="GO:0009103">
    <property type="term" value="P:lipopolysaccharide biosynthetic process"/>
    <property type="evidence" value="ECO:0007669"/>
    <property type="project" value="UniProtKB-ARBA"/>
</dbReference>
<dbReference type="Pfam" id="PF13231">
    <property type="entry name" value="PMT_2"/>
    <property type="match status" value="1"/>
</dbReference>
<keyword evidence="7 8" id="KW-0472">Membrane</keyword>
<feature type="transmembrane region" description="Helical" evidence="8">
    <location>
        <begin position="260"/>
        <end position="280"/>
    </location>
</feature>
<protein>
    <submittedName>
        <fullName evidence="10">4-amino-4-deoxy-L-arabinose transferase</fullName>
    </submittedName>
</protein>
<name>A0A521B478_SACCC</name>
<keyword evidence="6 8" id="KW-1133">Transmembrane helix</keyword>
<feature type="transmembrane region" description="Helical" evidence="8">
    <location>
        <begin position="74"/>
        <end position="100"/>
    </location>
</feature>
<evidence type="ECO:0000313" key="11">
    <source>
        <dbReference type="Proteomes" id="UP000319040"/>
    </source>
</evidence>
<feature type="transmembrane region" description="Helical" evidence="8">
    <location>
        <begin position="159"/>
        <end position="188"/>
    </location>
</feature>
<feature type="transmembrane region" description="Helical" evidence="8">
    <location>
        <begin position="411"/>
        <end position="431"/>
    </location>
</feature>
<reference evidence="10 11" key="1">
    <citation type="submission" date="2017-05" db="EMBL/GenBank/DDBJ databases">
        <authorList>
            <person name="Varghese N."/>
            <person name="Submissions S."/>
        </authorList>
    </citation>
    <scope>NUCLEOTIDE SEQUENCE [LARGE SCALE GENOMIC DNA]</scope>
    <source>
        <strain evidence="10 11">DSM 27040</strain>
    </source>
</reference>
<feature type="transmembrane region" description="Helical" evidence="8">
    <location>
        <begin position="132"/>
        <end position="153"/>
    </location>
</feature>
<evidence type="ECO:0000313" key="10">
    <source>
        <dbReference type="EMBL" id="SMO41520.1"/>
    </source>
</evidence>
<keyword evidence="2" id="KW-1003">Cell membrane</keyword>
<evidence type="ECO:0000256" key="6">
    <source>
        <dbReference type="ARBA" id="ARBA00022989"/>
    </source>
</evidence>
<keyword evidence="5 8" id="KW-0812">Transmembrane</keyword>
<feature type="transmembrane region" description="Helical" evidence="8">
    <location>
        <begin position="323"/>
        <end position="341"/>
    </location>
</feature>
<keyword evidence="3" id="KW-0328">Glycosyltransferase</keyword>
<proteinExistence type="predicted"/>
<dbReference type="InterPro" id="IPR050297">
    <property type="entry name" value="LipidA_mod_glycosyltrf_83"/>
</dbReference>
<feature type="transmembrane region" description="Helical" evidence="8">
    <location>
        <begin position="362"/>
        <end position="379"/>
    </location>
</feature>
<gene>
    <name evidence="10" type="ORF">SAMN06265379_101646</name>
</gene>
<dbReference type="GO" id="GO:0010041">
    <property type="term" value="P:response to iron(III) ion"/>
    <property type="evidence" value="ECO:0007669"/>
    <property type="project" value="TreeGrafter"/>
</dbReference>
<keyword evidence="11" id="KW-1185">Reference proteome</keyword>
<evidence type="ECO:0000256" key="8">
    <source>
        <dbReference type="SAM" id="Phobius"/>
    </source>
</evidence>
<evidence type="ECO:0000256" key="7">
    <source>
        <dbReference type="ARBA" id="ARBA00023136"/>
    </source>
</evidence>